<evidence type="ECO:0000256" key="6">
    <source>
        <dbReference type="ARBA" id="ARBA00023212"/>
    </source>
</evidence>
<organism evidence="8 9">
    <name type="scientific">Phaseolus vulgaris</name>
    <name type="common">Kidney bean</name>
    <name type="synonym">French bean</name>
    <dbReference type="NCBI Taxonomy" id="3885"/>
    <lineage>
        <taxon>Eukaryota</taxon>
        <taxon>Viridiplantae</taxon>
        <taxon>Streptophyta</taxon>
        <taxon>Embryophyta</taxon>
        <taxon>Tracheophyta</taxon>
        <taxon>Spermatophyta</taxon>
        <taxon>Magnoliopsida</taxon>
        <taxon>eudicotyledons</taxon>
        <taxon>Gunneridae</taxon>
        <taxon>Pentapetalae</taxon>
        <taxon>rosids</taxon>
        <taxon>fabids</taxon>
        <taxon>Fabales</taxon>
        <taxon>Fabaceae</taxon>
        <taxon>Papilionoideae</taxon>
        <taxon>50 kb inversion clade</taxon>
        <taxon>NPAAA clade</taxon>
        <taxon>indigoferoid/millettioid clade</taxon>
        <taxon>Phaseoleae</taxon>
        <taxon>Phaseolus</taxon>
    </lineage>
</organism>
<dbReference type="GO" id="GO:0007010">
    <property type="term" value="P:cytoskeleton organization"/>
    <property type="evidence" value="ECO:0007669"/>
    <property type="project" value="InterPro"/>
</dbReference>
<dbReference type="EMBL" id="CM002297">
    <property type="protein sequence ID" value="ESW06748.1"/>
    <property type="molecule type" value="Genomic_DNA"/>
</dbReference>
<dbReference type="Pfam" id="PF07058">
    <property type="entry name" value="MAP70"/>
    <property type="match status" value="1"/>
</dbReference>
<dbReference type="Gramene" id="ESW06748">
    <property type="protein sequence ID" value="ESW06748"/>
    <property type="gene ID" value="PHAVU_010G073000g"/>
</dbReference>
<comment type="similarity">
    <text evidence="2">Belongs to the MAP70 family.</text>
</comment>
<feature type="domain" description="Protein kinase" evidence="7">
    <location>
        <begin position="1"/>
        <end position="245"/>
    </location>
</feature>
<dbReference type="GO" id="GO:0004672">
    <property type="term" value="F:protein kinase activity"/>
    <property type="evidence" value="ECO:0007669"/>
    <property type="project" value="InterPro"/>
</dbReference>
<comment type="subcellular location">
    <subcellularLocation>
        <location evidence="1">Cytoplasm</location>
        <location evidence="1">Cytoskeleton</location>
    </subcellularLocation>
</comment>
<dbReference type="SUPFAM" id="SSF53756">
    <property type="entry name" value="UDP-Glycosyltransferase/glycogen phosphorylase"/>
    <property type="match status" value="1"/>
</dbReference>
<proteinExistence type="inferred from homology"/>
<dbReference type="GO" id="GO:0008017">
    <property type="term" value="F:microtubule binding"/>
    <property type="evidence" value="ECO:0007669"/>
    <property type="project" value="InterPro"/>
</dbReference>
<dbReference type="InterPro" id="IPR009768">
    <property type="entry name" value="MAP70"/>
</dbReference>
<keyword evidence="5" id="KW-0175">Coiled coil</keyword>
<dbReference type="PANTHER" id="PTHR31246">
    <property type="entry name" value="MICROTUBULE-ASSOCIATED PROTEIN 70-2"/>
    <property type="match status" value="1"/>
</dbReference>
<dbReference type="Proteomes" id="UP000000226">
    <property type="component" value="Chromosome 10"/>
</dbReference>
<name>V7AQ72_PHAVU</name>
<accession>V7AQ72</accession>
<keyword evidence="3" id="KW-0963">Cytoplasm</keyword>
<dbReference type="PROSITE" id="PS50011">
    <property type="entry name" value="PROTEIN_KINASE_DOM"/>
    <property type="match status" value="1"/>
</dbReference>
<dbReference type="OrthoDB" id="1434459at2759"/>
<dbReference type="Gene3D" id="1.10.510.10">
    <property type="entry name" value="Transferase(Phosphotransferase) domain 1"/>
    <property type="match status" value="1"/>
</dbReference>
<dbReference type="GO" id="GO:0005524">
    <property type="term" value="F:ATP binding"/>
    <property type="evidence" value="ECO:0007669"/>
    <property type="project" value="InterPro"/>
</dbReference>
<dbReference type="GO" id="GO:0005874">
    <property type="term" value="C:microtubule"/>
    <property type="evidence" value="ECO:0007669"/>
    <property type="project" value="UniProtKB-KW"/>
</dbReference>
<evidence type="ECO:0000256" key="3">
    <source>
        <dbReference type="ARBA" id="ARBA00022490"/>
    </source>
</evidence>
<dbReference type="InterPro" id="IPR000719">
    <property type="entry name" value="Prot_kinase_dom"/>
</dbReference>
<sequence>MNKVGEKLKAAEVLLESKNLEIKTINEEKGAALAAQFAAEATLRRVHATQKDDEMPPIDAIIVPLEAELKLARMEVAKLQDDNRALDLLTKSKEAGLLEAEIRVQIALAEASLVDDLQNKNQELMKLIEICQRKQLLIAMDMAFGMEYLHGKNIVHFDLKSDNWLVNLRDPQRPICKVGCITRLVSQKDVHLIRHAIYLTLELGGQFILLGSSPMQYIQKNELNVTLPSLYKLFTNKTISSRTTS</sequence>
<keyword evidence="6" id="KW-0206">Cytoskeleton</keyword>
<evidence type="ECO:0000256" key="2">
    <source>
        <dbReference type="ARBA" id="ARBA00008825"/>
    </source>
</evidence>
<gene>
    <name evidence="8" type="ORF">PHAVU_010G073000g</name>
</gene>
<evidence type="ECO:0000256" key="5">
    <source>
        <dbReference type="ARBA" id="ARBA00023054"/>
    </source>
</evidence>
<dbReference type="eggNOG" id="KOG0192">
    <property type="taxonomic scope" value="Eukaryota"/>
</dbReference>
<evidence type="ECO:0000256" key="1">
    <source>
        <dbReference type="ARBA" id="ARBA00004245"/>
    </source>
</evidence>
<dbReference type="AlphaFoldDB" id="V7AQ72"/>
<keyword evidence="4" id="KW-0493">Microtubule</keyword>
<evidence type="ECO:0000259" key="7">
    <source>
        <dbReference type="PROSITE" id="PS50011"/>
    </source>
</evidence>
<reference evidence="9" key="1">
    <citation type="journal article" date="2014" name="Nat. Genet.">
        <title>A reference genome for common bean and genome-wide analysis of dual domestications.</title>
        <authorList>
            <person name="Schmutz J."/>
            <person name="McClean P.E."/>
            <person name="Mamidi S."/>
            <person name="Wu G.A."/>
            <person name="Cannon S.B."/>
            <person name="Grimwood J."/>
            <person name="Jenkins J."/>
            <person name="Shu S."/>
            <person name="Song Q."/>
            <person name="Chavarro C."/>
            <person name="Torres-Torres M."/>
            <person name="Geffroy V."/>
            <person name="Moghaddam S.M."/>
            <person name="Gao D."/>
            <person name="Abernathy B."/>
            <person name="Barry K."/>
            <person name="Blair M."/>
            <person name="Brick M.A."/>
            <person name="Chovatia M."/>
            <person name="Gepts P."/>
            <person name="Goodstein D.M."/>
            <person name="Gonzales M."/>
            <person name="Hellsten U."/>
            <person name="Hyten D.L."/>
            <person name="Jia G."/>
            <person name="Kelly J.D."/>
            <person name="Kudrna D."/>
            <person name="Lee R."/>
            <person name="Richard M.M."/>
            <person name="Miklas P.N."/>
            <person name="Osorno J.M."/>
            <person name="Rodrigues J."/>
            <person name="Thareau V."/>
            <person name="Urrea C.A."/>
            <person name="Wang M."/>
            <person name="Yu Y."/>
            <person name="Zhang M."/>
            <person name="Wing R.A."/>
            <person name="Cregan P.B."/>
            <person name="Rokhsar D.S."/>
            <person name="Jackson S.A."/>
        </authorList>
    </citation>
    <scope>NUCLEOTIDE SEQUENCE [LARGE SCALE GENOMIC DNA]</scope>
    <source>
        <strain evidence="9">cv. G19833</strain>
    </source>
</reference>
<evidence type="ECO:0000313" key="8">
    <source>
        <dbReference type="EMBL" id="ESW06748.1"/>
    </source>
</evidence>
<dbReference type="PANTHER" id="PTHR31246:SF18">
    <property type="entry name" value="MICROTUBULE-ASSOCIATED PROTEIN 70-1-LIKE"/>
    <property type="match status" value="1"/>
</dbReference>
<evidence type="ECO:0000313" key="9">
    <source>
        <dbReference type="Proteomes" id="UP000000226"/>
    </source>
</evidence>
<dbReference type="SUPFAM" id="SSF56112">
    <property type="entry name" value="Protein kinase-like (PK-like)"/>
    <property type="match status" value="1"/>
</dbReference>
<keyword evidence="9" id="KW-1185">Reference proteome</keyword>
<evidence type="ECO:0000256" key="4">
    <source>
        <dbReference type="ARBA" id="ARBA00022701"/>
    </source>
</evidence>
<protein>
    <recommendedName>
        <fullName evidence="7">Protein kinase domain-containing protein</fullName>
    </recommendedName>
</protein>
<dbReference type="InterPro" id="IPR011009">
    <property type="entry name" value="Kinase-like_dom_sf"/>
</dbReference>